<evidence type="ECO:0000313" key="1">
    <source>
        <dbReference type="EMBL" id="GLB40598.1"/>
    </source>
</evidence>
<evidence type="ECO:0000313" key="2">
    <source>
        <dbReference type="Proteomes" id="UP001063166"/>
    </source>
</evidence>
<comment type="caution">
    <text evidence="1">The sequence shown here is derived from an EMBL/GenBank/DDBJ whole genome shotgun (WGS) entry which is preliminary data.</text>
</comment>
<accession>A0A9P3UPF0</accession>
<organism evidence="1 2">
    <name type="scientific">Lyophyllum shimeji</name>
    <name type="common">Hon-shimeji</name>
    <name type="synonym">Tricholoma shimeji</name>
    <dbReference type="NCBI Taxonomy" id="47721"/>
    <lineage>
        <taxon>Eukaryota</taxon>
        <taxon>Fungi</taxon>
        <taxon>Dikarya</taxon>
        <taxon>Basidiomycota</taxon>
        <taxon>Agaricomycotina</taxon>
        <taxon>Agaricomycetes</taxon>
        <taxon>Agaricomycetidae</taxon>
        <taxon>Agaricales</taxon>
        <taxon>Tricholomatineae</taxon>
        <taxon>Lyophyllaceae</taxon>
        <taxon>Lyophyllum</taxon>
    </lineage>
</organism>
<dbReference type="AlphaFoldDB" id="A0A9P3UPF0"/>
<protein>
    <submittedName>
        <fullName evidence="1">Uncharacterized protein</fullName>
    </submittedName>
</protein>
<proteinExistence type="predicted"/>
<dbReference type="Proteomes" id="UP001063166">
    <property type="component" value="Unassembled WGS sequence"/>
</dbReference>
<sequence length="67" mass="7158">MMAVRFGIDNVNGRYKVSDVWLADPSSAARGMADGARGRAPGGDSIGNLHPAAQSVRSWTVYRLLNP</sequence>
<reference evidence="1" key="1">
    <citation type="submission" date="2022-07" db="EMBL/GenBank/DDBJ databases">
        <title>The genome of Lyophyllum shimeji provides insight into the initial evolution of ectomycorrhizal fungal genome.</title>
        <authorList>
            <person name="Kobayashi Y."/>
            <person name="Shibata T."/>
            <person name="Hirakawa H."/>
            <person name="Shigenobu S."/>
            <person name="Nishiyama T."/>
            <person name="Yamada A."/>
            <person name="Hasebe M."/>
            <person name="Kawaguchi M."/>
        </authorList>
    </citation>
    <scope>NUCLEOTIDE SEQUENCE</scope>
    <source>
        <strain evidence="1">AT787</strain>
    </source>
</reference>
<keyword evidence="2" id="KW-1185">Reference proteome</keyword>
<name>A0A9P3UPF0_LYOSH</name>
<gene>
    <name evidence="1" type="ORF">LshimejAT787_0804690</name>
</gene>
<dbReference type="EMBL" id="BRPK01000008">
    <property type="protein sequence ID" value="GLB40598.1"/>
    <property type="molecule type" value="Genomic_DNA"/>
</dbReference>